<keyword evidence="4" id="KW-1185">Reference proteome</keyword>
<reference evidence="2" key="2">
    <citation type="journal article" date="2014" name="Nature">
        <title>The genome of Eucalyptus grandis.</title>
        <authorList>
            <person name="Myburg A.A."/>
            <person name="Grattapaglia D."/>
            <person name="Tuskan G.A."/>
            <person name="Hellsten U."/>
            <person name="Hayes R.D."/>
            <person name="Grimwood J."/>
            <person name="Jenkins J."/>
            <person name="Lindquist E."/>
            <person name="Tice H."/>
            <person name="Bauer D."/>
            <person name="Goodstein D.M."/>
            <person name="Dubchak I."/>
            <person name="Poliakov A."/>
            <person name="Mizrachi E."/>
            <person name="Kullan A.R."/>
            <person name="Hussey S.G."/>
            <person name="Pinard D."/>
            <person name="van der Merwe K."/>
            <person name="Singh P."/>
            <person name="van Jaarsveld I."/>
            <person name="Silva-Junior O.B."/>
            <person name="Togawa R.C."/>
            <person name="Pappas M.R."/>
            <person name="Faria D.A."/>
            <person name="Sansaloni C.P."/>
            <person name="Petroli C.D."/>
            <person name="Yang X."/>
            <person name="Ranjan P."/>
            <person name="Tschaplinski T.J."/>
            <person name="Ye C.Y."/>
            <person name="Li T."/>
            <person name="Sterck L."/>
            <person name="Vanneste K."/>
            <person name="Murat F."/>
            <person name="Soler M."/>
            <person name="Clemente H.S."/>
            <person name="Saidi N."/>
            <person name="Cassan-Wang H."/>
            <person name="Dunand C."/>
            <person name="Hefer C.A."/>
            <person name="Bornberg-Bauer E."/>
            <person name="Kersting A.R."/>
            <person name="Vining K."/>
            <person name="Amarasinghe V."/>
            <person name="Ranik M."/>
            <person name="Naithani S."/>
            <person name="Elser J."/>
            <person name="Boyd A.E."/>
            <person name="Liston A."/>
            <person name="Spatafora J.W."/>
            <person name="Dharmwardhana P."/>
            <person name="Raja R."/>
            <person name="Sullivan C."/>
            <person name="Romanel E."/>
            <person name="Alves-Ferreira M."/>
            <person name="Kulheim C."/>
            <person name="Foley W."/>
            <person name="Carocha V."/>
            <person name="Paiva J."/>
            <person name="Kudrna D."/>
            <person name="Brommonschenkel S.H."/>
            <person name="Pasquali G."/>
            <person name="Byrne M."/>
            <person name="Rigault P."/>
            <person name="Tibbits J."/>
            <person name="Spokevicius A."/>
            <person name="Jones R.C."/>
            <person name="Steane D.A."/>
            <person name="Vaillancourt R.E."/>
            <person name="Potts B.M."/>
            <person name="Joubert F."/>
            <person name="Barry K."/>
            <person name="Pappas G.J."/>
            <person name="Strauss S.H."/>
            <person name="Jaiswal P."/>
            <person name="Grima-Pettenati J."/>
            <person name="Salse J."/>
            <person name="Van de Peer Y."/>
            <person name="Rokhsar D.S."/>
            <person name="Schmutz J."/>
        </authorList>
    </citation>
    <scope>NUCLEOTIDE SEQUENCE</scope>
    <source>
        <tissue evidence="2">Leaf extractions</tissue>
    </source>
</reference>
<reference evidence="2" key="3">
    <citation type="submission" date="2023-04" db="EMBL/GenBank/DDBJ databases">
        <title>WGS assembly of Eucalyptus grandis.</title>
        <authorList>
            <person name="Myburg A."/>
            <person name="Grattapaglia D."/>
            <person name="Tuskan G."/>
            <person name="Hellsten U."/>
            <person name="Hayes R."/>
            <person name="Grimwood J."/>
            <person name="Jenkins J."/>
            <person name="Lindquist E."/>
            <person name="Tice H."/>
            <person name="Bauer D."/>
            <person name="Goodstein D."/>
            <person name="Dubchak I."/>
            <person name="Poliakov A."/>
            <person name="Mizrachi E."/>
            <person name="Kullan A."/>
            <person name="Hussey S."/>
            <person name="Pinard D."/>
            <person name="Van D."/>
            <person name="Singh P."/>
            <person name="Van J."/>
            <person name="Silva-Junior O."/>
            <person name="Togawa R."/>
            <person name="Pappas M."/>
            <person name="Faria D."/>
            <person name="Sansaloni C."/>
            <person name="Petroli C."/>
            <person name="Yang X."/>
            <person name="Ranjan P."/>
            <person name="Tschaplinski T."/>
            <person name="Ye C."/>
            <person name="Li T."/>
            <person name="Sterck L."/>
            <person name="Vanneste K."/>
            <person name="Murat F."/>
            <person name="Soler M."/>
            <person name="Clemente H."/>
            <person name="Saidi N."/>
            <person name="Cassan-Wang H."/>
            <person name="Dunand C."/>
            <person name="Hefer C."/>
            <person name="Bornberg-Bauer E."/>
            <person name="Kersting A."/>
            <person name="Vining K."/>
            <person name="Amarasinghe V."/>
            <person name="Ranik M."/>
            <person name="Naithani S."/>
            <person name="Elser J."/>
            <person name="Boyd A."/>
            <person name="Liston A."/>
            <person name="Spatafora J."/>
            <person name="Dharmwardhana P."/>
            <person name="Raja R."/>
            <person name="Sullivan C."/>
            <person name="Romanel E."/>
            <person name="Alves-Ferreira M."/>
            <person name="Kulheim C."/>
            <person name="Foley W."/>
            <person name="Carocha V."/>
            <person name="Paiva J."/>
            <person name="Kudrna D."/>
            <person name="Brommonschenkel S."/>
            <person name="Pasquali G."/>
            <person name="Byrne M."/>
            <person name="Rigault P."/>
            <person name="Tibbits J."/>
            <person name="Spokevicius A."/>
            <person name="Jones R."/>
            <person name="Steane D."/>
            <person name="Vaillancourt R."/>
            <person name="Potts B."/>
            <person name="Joubert F."/>
            <person name="Barry K."/>
            <person name="Pappas G."/>
            <person name="Strauss S."/>
            <person name="Jaiswal P."/>
            <person name="Grima-Pettenati J."/>
            <person name="Salse J."/>
            <person name="Van D."/>
            <person name="Rokhsar D."/>
            <person name="Schmutz J."/>
        </authorList>
    </citation>
    <scope>NUCLEOTIDE SEQUENCE</scope>
    <source>
        <tissue evidence="2">Leaf extractions</tissue>
    </source>
</reference>
<protein>
    <submittedName>
        <fullName evidence="3">Uncharacterized protein</fullName>
    </submittedName>
</protein>
<dbReference type="Gramene" id="KCW44272">
    <property type="protein sequence ID" value="KCW44272"/>
    <property type="gene ID" value="EUGRSUZ_L02294"/>
</dbReference>
<dbReference type="EMBL" id="MU848997">
    <property type="protein sequence ID" value="KAK2631902.1"/>
    <property type="molecule type" value="Genomic_DNA"/>
</dbReference>
<sequence>MSILRNSNKKSSYLASAGTADQISPIEDDVKPHGLNGKKRIDPIVLQLQPQAVRDPEIRQSVAVLLSHLTIPVAQPRLFLLLLPLQVLRVDQLGDGLARLPRRPRTTPAPSSSSPSSHPLDAPGASAAWIRSLCCRSSFPPCASCPTSETRMVSSLLLFSFCHSVLHLRVGNSRRRRRRQRRLGTQLRSAGLSGRCASSRPAMLLGRRRRRRSMRPSGPDHRPRGHRVQRPHGGSESEFVGGNRGPEVAERSTRAQTLCSISVGTVKGGGGRDPTATGEALGGGDVPDADDRRGF</sequence>
<accession>A0A058ZR64</accession>
<dbReference type="Proteomes" id="UP000030711">
    <property type="component" value="Unassembled WGS sequence"/>
</dbReference>
<evidence type="ECO:0000313" key="3">
    <source>
        <dbReference type="EMBL" id="KCW44272.1"/>
    </source>
</evidence>
<name>A0A058ZR64_EUCGR</name>
<reference evidence="3" key="1">
    <citation type="submission" date="2013-07" db="EMBL/GenBank/DDBJ databases">
        <title>The genome of Eucalyptus grandis.</title>
        <authorList>
            <person name="Schmutz J."/>
            <person name="Hayes R."/>
            <person name="Myburg A."/>
            <person name="Tuskan G."/>
            <person name="Grattapaglia D."/>
            <person name="Rokhsar D.S."/>
        </authorList>
    </citation>
    <scope>NUCLEOTIDE SEQUENCE</scope>
    <source>
        <tissue evidence="3">Leaf extractions</tissue>
    </source>
</reference>
<evidence type="ECO:0000313" key="4">
    <source>
        <dbReference type="Proteomes" id="UP000030711"/>
    </source>
</evidence>
<evidence type="ECO:0000256" key="1">
    <source>
        <dbReference type="SAM" id="MobiDB-lite"/>
    </source>
</evidence>
<feature type="compositionally biased region" description="Basic residues" evidence="1">
    <location>
        <begin position="172"/>
        <end position="182"/>
    </location>
</feature>
<feature type="region of interest" description="Disordered" evidence="1">
    <location>
        <begin position="98"/>
        <end position="123"/>
    </location>
</feature>
<dbReference type="InParanoid" id="A0A058ZR64"/>
<feature type="compositionally biased region" description="Low complexity" evidence="1">
    <location>
        <begin position="106"/>
        <end position="117"/>
    </location>
</feature>
<dbReference type="EMBL" id="KK199514">
    <property type="protein sequence ID" value="KCW44272.1"/>
    <property type="molecule type" value="Genomic_DNA"/>
</dbReference>
<reference evidence="2" key="4">
    <citation type="submission" date="2023-07" db="EMBL/GenBank/DDBJ databases">
        <authorList>
            <person name="Myburg A.A."/>
            <person name="Grattapaglia D."/>
            <person name="Tuskan G.A."/>
            <person name="Hellsten U."/>
            <person name="Hayes R.D."/>
            <person name="Grimwood J."/>
            <person name="Jenkins J."/>
            <person name="Lindquist E."/>
            <person name="Tice H."/>
            <person name="Bauer D."/>
            <person name="Goodstein D.M."/>
            <person name="Dubchak I."/>
            <person name="Poliakov A."/>
            <person name="Mizrachi E."/>
            <person name="Kullan A.R."/>
            <person name="Hussey S.G."/>
            <person name="Pinard D."/>
            <person name="Van D.M."/>
            <person name="Singh P."/>
            <person name="Van J.I."/>
            <person name="Silva-Junior O.B."/>
            <person name="Togawa R.C."/>
            <person name="Pappas M.R."/>
            <person name="Faria D.A."/>
            <person name="Sansaloni C.P."/>
            <person name="Petroli C.D."/>
            <person name="Yang X."/>
            <person name="Ranjan P."/>
            <person name="Tschaplinski T.J."/>
            <person name="Ye C.Y."/>
            <person name="Li T."/>
            <person name="Sterck L."/>
            <person name="Vanneste K."/>
            <person name="Murat F."/>
            <person name="Soler M."/>
            <person name="Clemente H.S."/>
            <person name="Saidi N."/>
            <person name="Cassan-Wang H."/>
            <person name="Dunand C."/>
            <person name="Hefer C.A."/>
            <person name="Bornberg-Bauer E."/>
            <person name="Kersting A.R."/>
            <person name="Vining K."/>
            <person name="Amarasinghe V."/>
            <person name="Ranik M."/>
            <person name="Naithani S."/>
            <person name="Elser J."/>
            <person name="Boyd A.E."/>
            <person name="Liston A."/>
            <person name="Spatafora J.W."/>
            <person name="Dharmwardhana P."/>
            <person name="Raja R."/>
            <person name="Sullivan C."/>
            <person name="Romanel E."/>
            <person name="Alves-Ferreira M."/>
            <person name="Kulheim C."/>
            <person name="Foley W."/>
            <person name="Carocha V."/>
            <person name="Paiva J."/>
            <person name="Kudrna D."/>
            <person name="Brommonschenkel S.H."/>
            <person name="Pasquali G."/>
            <person name="Byrne M."/>
            <person name="Rigault P."/>
            <person name="Tibbits J."/>
            <person name="Spokevicius A."/>
            <person name="Jones R.C."/>
            <person name="Steane D.A."/>
            <person name="Vaillancourt R.E."/>
            <person name="Potts B.M."/>
            <person name="Joubert F."/>
            <person name="Barry K."/>
            <person name="Pappas G.J."/>
            <person name="Strauss S.H."/>
            <person name="Jaiswal P."/>
            <person name="Grima-Pettenati J."/>
            <person name="Salse J."/>
            <person name="Van D.P."/>
            <person name="Rokhsar D.S."/>
            <person name="Schmutz J."/>
        </authorList>
    </citation>
    <scope>NUCLEOTIDE SEQUENCE</scope>
    <source>
        <tissue evidence="2">Leaf extractions</tissue>
    </source>
</reference>
<organism evidence="3">
    <name type="scientific">Eucalyptus grandis</name>
    <name type="common">Flooded gum</name>
    <dbReference type="NCBI Taxonomy" id="71139"/>
    <lineage>
        <taxon>Eukaryota</taxon>
        <taxon>Viridiplantae</taxon>
        <taxon>Streptophyta</taxon>
        <taxon>Embryophyta</taxon>
        <taxon>Tracheophyta</taxon>
        <taxon>Spermatophyta</taxon>
        <taxon>Magnoliopsida</taxon>
        <taxon>eudicotyledons</taxon>
        <taxon>Gunneridae</taxon>
        <taxon>Pentapetalae</taxon>
        <taxon>rosids</taxon>
        <taxon>malvids</taxon>
        <taxon>Myrtales</taxon>
        <taxon>Myrtaceae</taxon>
        <taxon>Myrtoideae</taxon>
        <taxon>Eucalypteae</taxon>
        <taxon>Eucalyptus</taxon>
    </lineage>
</organism>
<gene>
    <name evidence="3" type="ORF">EUGRSUZ_L02294</name>
</gene>
<feature type="compositionally biased region" description="Polar residues" evidence="1">
    <location>
        <begin position="254"/>
        <end position="263"/>
    </location>
</feature>
<evidence type="ECO:0000313" key="2">
    <source>
        <dbReference type="EMBL" id="KAK2631902.1"/>
    </source>
</evidence>
<dbReference type="AlphaFoldDB" id="A0A058ZR64"/>
<proteinExistence type="predicted"/>
<feature type="region of interest" description="Disordered" evidence="1">
    <location>
        <begin position="172"/>
        <end position="295"/>
    </location>
</feature>